<accession>A0ABR4E0C6</accession>
<protein>
    <submittedName>
        <fullName evidence="1">Uncharacterized protein</fullName>
    </submittedName>
</protein>
<organism evidence="1 2">
    <name type="scientific">Diaporthe vaccinii</name>
    <dbReference type="NCBI Taxonomy" id="105482"/>
    <lineage>
        <taxon>Eukaryota</taxon>
        <taxon>Fungi</taxon>
        <taxon>Dikarya</taxon>
        <taxon>Ascomycota</taxon>
        <taxon>Pezizomycotina</taxon>
        <taxon>Sordariomycetes</taxon>
        <taxon>Sordariomycetidae</taxon>
        <taxon>Diaporthales</taxon>
        <taxon>Diaporthaceae</taxon>
        <taxon>Diaporthe</taxon>
        <taxon>Diaporthe eres species complex</taxon>
    </lineage>
</organism>
<name>A0ABR4E0C6_9PEZI</name>
<proteinExistence type="predicted"/>
<evidence type="ECO:0000313" key="2">
    <source>
        <dbReference type="Proteomes" id="UP001600888"/>
    </source>
</evidence>
<evidence type="ECO:0000313" key="1">
    <source>
        <dbReference type="EMBL" id="KAL2275865.1"/>
    </source>
</evidence>
<comment type="caution">
    <text evidence="1">The sequence shown here is derived from an EMBL/GenBank/DDBJ whole genome shotgun (WGS) entry which is preliminary data.</text>
</comment>
<dbReference type="EMBL" id="JBAWTH010000125">
    <property type="protein sequence ID" value="KAL2275865.1"/>
    <property type="molecule type" value="Genomic_DNA"/>
</dbReference>
<gene>
    <name evidence="1" type="ORF">FJTKL_01527</name>
</gene>
<dbReference type="Proteomes" id="UP001600888">
    <property type="component" value="Unassembled WGS sequence"/>
</dbReference>
<keyword evidence="2" id="KW-1185">Reference proteome</keyword>
<reference evidence="1 2" key="1">
    <citation type="submission" date="2024-03" db="EMBL/GenBank/DDBJ databases">
        <title>A high-quality draft genome sequence of Diaporthe vaccinii, a causative agent of upright dieback and viscid rot disease in cranberry plants.</title>
        <authorList>
            <person name="Sarrasin M."/>
            <person name="Lang B.F."/>
            <person name="Burger G."/>
        </authorList>
    </citation>
    <scope>NUCLEOTIDE SEQUENCE [LARGE SCALE GENOMIC DNA]</scope>
    <source>
        <strain evidence="1 2">IS7</strain>
    </source>
</reference>
<sequence>MPRILSAEYRRIELSFPSASLPTSQPPVDKRGRRDRARHLRTTTLPSLPLRRATQAHALLAPALGGALNGHHGPKKGWTAKI</sequence>